<dbReference type="Proteomes" id="UP001174136">
    <property type="component" value="Unassembled WGS sequence"/>
</dbReference>
<comment type="caution">
    <text evidence="1">The sequence shown here is derived from an EMBL/GenBank/DDBJ whole genome shotgun (WGS) entry which is preliminary data.</text>
</comment>
<reference evidence="1" key="1">
    <citation type="journal article" date="2023" name="Front. Mar. Sci.">
        <title>A new Merluccius polli reference genome to investigate the effects of global change in West African waters.</title>
        <authorList>
            <person name="Mateo J.L."/>
            <person name="Blanco-Fernandez C."/>
            <person name="Garcia-Vazquez E."/>
            <person name="Machado-Schiaffino G."/>
        </authorList>
    </citation>
    <scope>NUCLEOTIDE SEQUENCE</scope>
    <source>
        <strain evidence="1">C29</strain>
        <tissue evidence="1">Fin</tissue>
    </source>
</reference>
<gene>
    <name evidence="1" type="ORF">N1851_001522</name>
</gene>
<proteinExistence type="predicted"/>
<accession>A0AA47NDC7</accession>
<dbReference type="AlphaFoldDB" id="A0AA47NDC7"/>
<keyword evidence="2" id="KW-1185">Reference proteome</keyword>
<name>A0AA47NDC7_MERPO</name>
<organism evidence="1 2">
    <name type="scientific">Merluccius polli</name>
    <name type="common">Benguela hake</name>
    <name type="synonym">Merluccius cadenati</name>
    <dbReference type="NCBI Taxonomy" id="89951"/>
    <lineage>
        <taxon>Eukaryota</taxon>
        <taxon>Metazoa</taxon>
        <taxon>Chordata</taxon>
        <taxon>Craniata</taxon>
        <taxon>Vertebrata</taxon>
        <taxon>Euteleostomi</taxon>
        <taxon>Actinopterygii</taxon>
        <taxon>Neopterygii</taxon>
        <taxon>Teleostei</taxon>
        <taxon>Neoteleostei</taxon>
        <taxon>Acanthomorphata</taxon>
        <taxon>Zeiogadaria</taxon>
        <taxon>Gadariae</taxon>
        <taxon>Gadiformes</taxon>
        <taxon>Gadoidei</taxon>
        <taxon>Merlucciidae</taxon>
        <taxon>Merluccius</taxon>
    </lineage>
</organism>
<dbReference type="EMBL" id="JAOPHQ010000060">
    <property type="protein sequence ID" value="KAK0155942.1"/>
    <property type="molecule type" value="Genomic_DNA"/>
</dbReference>
<evidence type="ECO:0000313" key="2">
    <source>
        <dbReference type="Proteomes" id="UP001174136"/>
    </source>
</evidence>
<sequence>MAGITTDNASNNKKAFQQDFTWVPCFGHNLHLAINKGLDIDRVTKDVPTAEEITKRFATARTQTDP</sequence>
<protein>
    <submittedName>
        <fullName evidence="1">Uncharacterized protein</fullName>
    </submittedName>
</protein>
<evidence type="ECO:0000313" key="1">
    <source>
        <dbReference type="EMBL" id="KAK0155942.1"/>
    </source>
</evidence>